<dbReference type="EMBL" id="BAAANY010000009">
    <property type="protein sequence ID" value="GAA1680353.1"/>
    <property type="molecule type" value="Genomic_DNA"/>
</dbReference>
<organism evidence="2 3">
    <name type="scientific">Fodinicola feengrottensis</name>
    <dbReference type="NCBI Taxonomy" id="435914"/>
    <lineage>
        <taxon>Bacteria</taxon>
        <taxon>Bacillati</taxon>
        <taxon>Actinomycetota</taxon>
        <taxon>Actinomycetes</taxon>
        <taxon>Mycobacteriales</taxon>
        <taxon>Fodinicola</taxon>
    </lineage>
</organism>
<sequence length="424" mass="46129">MDNALAKGWELMESGDVQGAMRELRLRAADIPPAEIAPLVERVARLADMPDLAEASAALIAAPDQAQQLYEYGYECVEYGASFLAVPALSAALALVPDARSVLVELASALEREERYGDAFDILRAHEPTLQDWPERYLLAFNALMTGDLEVAAPLAAAVPEPVRDDQAWLPIFARLQRIFARAAQVRPADNRDLRGWHYVLNGTLLTTLSPYGFDSGMTGRYAFFQESLGHCLFSLRRLKTILEAANLRPTTISLLADRSSQILGLAAAQVLDLPAAPYAPGRPDTLIVGYDLNEVDEQLLAKLSSRTNGEVLYEHASCWTSQPSVSADVCAMLVQSCVSPWGVRLRQTQDGPMERIPADDRPVEKVAAEIVAADPDLEDGDGETPPDPDETLATFAARLARHWPAGPRESAGSPGPVRSSRFT</sequence>
<proteinExistence type="predicted"/>
<accession>A0ABP4T0M8</accession>
<evidence type="ECO:0008006" key="4">
    <source>
        <dbReference type="Google" id="ProtNLM"/>
    </source>
</evidence>
<name>A0ABP4T0M8_9ACTN</name>
<dbReference type="Proteomes" id="UP001500618">
    <property type="component" value="Unassembled WGS sequence"/>
</dbReference>
<dbReference type="RefSeq" id="WP_344311051.1">
    <property type="nucleotide sequence ID" value="NZ_BAAANY010000009.1"/>
</dbReference>
<gene>
    <name evidence="2" type="ORF">GCM10009765_31960</name>
</gene>
<evidence type="ECO:0000313" key="3">
    <source>
        <dbReference type="Proteomes" id="UP001500618"/>
    </source>
</evidence>
<evidence type="ECO:0000256" key="1">
    <source>
        <dbReference type="SAM" id="MobiDB-lite"/>
    </source>
</evidence>
<reference evidence="3" key="1">
    <citation type="journal article" date="2019" name="Int. J. Syst. Evol. Microbiol.">
        <title>The Global Catalogue of Microorganisms (GCM) 10K type strain sequencing project: providing services to taxonomists for standard genome sequencing and annotation.</title>
        <authorList>
            <consortium name="The Broad Institute Genomics Platform"/>
            <consortium name="The Broad Institute Genome Sequencing Center for Infectious Disease"/>
            <person name="Wu L."/>
            <person name="Ma J."/>
        </authorList>
    </citation>
    <scope>NUCLEOTIDE SEQUENCE [LARGE SCALE GENOMIC DNA]</scope>
    <source>
        <strain evidence="3">JCM 14718</strain>
    </source>
</reference>
<feature type="compositionally biased region" description="Acidic residues" evidence="1">
    <location>
        <begin position="376"/>
        <end position="391"/>
    </location>
</feature>
<protein>
    <recommendedName>
        <fullName evidence="4">Tetratricopeptide repeat protein</fullName>
    </recommendedName>
</protein>
<keyword evidence="3" id="KW-1185">Reference proteome</keyword>
<evidence type="ECO:0000313" key="2">
    <source>
        <dbReference type="EMBL" id="GAA1680353.1"/>
    </source>
</evidence>
<feature type="region of interest" description="Disordered" evidence="1">
    <location>
        <begin position="373"/>
        <end position="424"/>
    </location>
</feature>
<comment type="caution">
    <text evidence="2">The sequence shown here is derived from an EMBL/GenBank/DDBJ whole genome shotgun (WGS) entry which is preliminary data.</text>
</comment>